<dbReference type="Proteomes" id="UP000593892">
    <property type="component" value="Chromosome"/>
</dbReference>
<feature type="transmembrane region" description="Helical" evidence="5">
    <location>
        <begin position="131"/>
        <end position="152"/>
    </location>
</feature>
<dbReference type="RefSeq" id="WP_194451416.1">
    <property type="nucleotide sequence ID" value="NZ_CP063849.1"/>
</dbReference>
<feature type="transmembrane region" description="Helical" evidence="5">
    <location>
        <begin position="247"/>
        <end position="267"/>
    </location>
</feature>
<evidence type="ECO:0000256" key="2">
    <source>
        <dbReference type="ARBA" id="ARBA00022692"/>
    </source>
</evidence>
<dbReference type="GO" id="GO:0016020">
    <property type="term" value="C:membrane"/>
    <property type="evidence" value="ECO:0007669"/>
    <property type="project" value="UniProtKB-SubCell"/>
</dbReference>
<accession>A0A7S7SLV8</accession>
<evidence type="ECO:0000256" key="4">
    <source>
        <dbReference type="ARBA" id="ARBA00023136"/>
    </source>
</evidence>
<dbReference type="EMBL" id="CP063849">
    <property type="protein sequence ID" value="QOY89754.1"/>
    <property type="molecule type" value="Genomic_DNA"/>
</dbReference>
<evidence type="ECO:0000256" key="5">
    <source>
        <dbReference type="SAM" id="Phobius"/>
    </source>
</evidence>
<dbReference type="SUPFAM" id="SSF103473">
    <property type="entry name" value="MFS general substrate transporter"/>
    <property type="match status" value="1"/>
</dbReference>
<feature type="transmembrane region" description="Helical" evidence="5">
    <location>
        <begin position="207"/>
        <end position="227"/>
    </location>
</feature>
<sequence>MVSQLRWLAIAVFALANALNFMDRQILAALAPQLMREFHITAGGYGDVILVFSLTYALAAPVAGLLIDRLGLPFGASLSVGLWSFAGMATGFTSSLTGLMTTRGLLGLGESGGIPATGKASAIYLPPRERAMGAAVFQIGLTLGAIAAPLAAETISRLYGWRMAFVMLGAFGFLWIPLWIVVSKRVPRLPETKPPSPARAILQDRRYWALLASNVLLMSVYSLWVNWTTVFLVRVHHMPQHEANFQLAWIPPIFATAGGLFGGWLTMRWAGRKADVTPARLRVILCGSLLLLIGALVPFMPTPGLATAFICLSFFACVASSVNIYALPLDLFGAGHAAFAVSGLTSVYGLLQGVFSSGVGRVVDRYGFTPVCLGVAVLPMASWLVLHLALRPKA</sequence>
<feature type="transmembrane region" description="Helical" evidence="5">
    <location>
        <begin position="44"/>
        <end position="67"/>
    </location>
</feature>
<comment type="subcellular location">
    <subcellularLocation>
        <location evidence="1">Membrane</location>
        <topology evidence="1">Multi-pass membrane protein</topology>
    </subcellularLocation>
</comment>
<feature type="transmembrane region" description="Helical" evidence="5">
    <location>
        <begin position="305"/>
        <end position="325"/>
    </location>
</feature>
<dbReference type="Pfam" id="PF07690">
    <property type="entry name" value="MFS_1"/>
    <property type="match status" value="1"/>
</dbReference>
<evidence type="ECO:0000256" key="3">
    <source>
        <dbReference type="ARBA" id="ARBA00022989"/>
    </source>
</evidence>
<dbReference type="InterPro" id="IPR020846">
    <property type="entry name" value="MFS_dom"/>
</dbReference>
<gene>
    <name evidence="7" type="ORF">IRI77_07325</name>
</gene>
<dbReference type="InterPro" id="IPR050382">
    <property type="entry name" value="MFS_Na/Anion_cotransporter"/>
</dbReference>
<evidence type="ECO:0000313" key="8">
    <source>
        <dbReference type="Proteomes" id="UP000593892"/>
    </source>
</evidence>
<keyword evidence="8" id="KW-1185">Reference proteome</keyword>
<dbReference type="AlphaFoldDB" id="A0A7S7SLV8"/>
<feature type="transmembrane region" description="Helical" evidence="5">
    <location>
        <begin position="279"/>
        <end position="299"/>
    </location>
</feature>
<organism evidence="7 8">
    <name type="scientific">Paludibaculum fermentans</name>
    <dbReference type="NCBI Taxonomy" id="1473598"/>
    <lineage>
        <taxon>Bacteria</taxon>
        <taxon>Pseudomonadati</taxon>
        <taxon>Acidobacteriota</taxon>
        <taxon>Terriglobia</taxon>
        <taxon>Bryobacterales</taxon>
        <taxon>Bryobacteraceae</taxon>
        <taxon>Paludibaculum</taxon>
    </lineage>
</organism>
<keyword evidence="4 5" id="KW-0472">Membrane</keyword>
<keyword evidence="3 5" id="KW-1133">Transmembrane helix</keyword>
<evidence type="ECO:0000259" key="6">
    <source>
        <dbReference type="PROSITE" id="PS50850"/>
    </source>
</evidence>
<feature type="domain" description="Major facilitator superfamily (MFS) profile" evidence="6">
    <location>
        <begin position="9"/>
        <end position="394"/>
    </location>
</feature>
<dbReference type="KEGG" id="pfer:IRI77_07325"/>
<feature type="transmembrane region" description="Helical" evidence="5">
    <location>
        <begin position="164"/>
        <end position="186"/>
    </location>
</feature>
<dbReference type="Gene3D" id="1.20.1250.20">
    <property type="entry name" value="MFS general substrate transporter like domains"/>
    <property type="match status" value="2"/>
</dbReference>
<evidence type="ECO:0000256" key="1">
    <source>
        <dbReference type="ARBA" id="ARBA00004141"/>
    </source>
</evidence>
<name>A0A7S7SLV8_PALFE</name>
<dbReference type="InterPro" id="IPR011701">
    <property type="entry name" value="MFS"/>
</dbReference>
<dbReference type="PANTHER" id="PTHR11662">
    <property type="entry name" value="SOLUTE CARRIER FAMILY 17"/>
    <property type="match status" value="1"/>
</dbReference>
<keyword evidence="2 5" id="KW-0812">Transmembrane</keyword>
<dbReference type="PANTHER" id="PTHR11662:SF285">
    <property type="entry name" value="HEXURONATE TRANSPORTER"/>
    <property type="match status" value="1"/>
</dbReference>
<feature type="transmembrane region" description="Helical" evidence="5">
    <location>
        <begin position="367"/>
        <end position="390"/>
    </location>
</feature>
<proteinExistence type="predicted"/>
<dbReference type="InterPro" id="IPR036259">
    <property type="entry name" value="MFS_trans_sf"/>
</dbReference>
<reference evidence="7 8" key="1">
    <citation type="submission" date="2020-10" db="EMBL/GenBank/DDBJ databases">
        <title>Complete genome sequence of Paludibaculum fermentans P105T, a facultatively anaerobic acidobacterium capable of dissimilatory Fe(III) reduction.</title>
        <authorList>
            <person name="Dedysh S.N."/>
            <person name="Beletsky A.V."/>
            <person name="Kulichevskaya I.S."/>
            <person name="Mardanov A.V."/>
            <person name="Ravin N.V."/>
        </authorList>
    </citation>
    <scope>NUCLEOTIDE SEQUENCE [LARGE SCALE GENOMIC DNA]</scope>
    <source>
        <strain evidence="7 8">P105</strain>
    </source>
</reference>
<protein>
    <submittedName>
        <fullName evidence="7">MFS transporter</fullName>
    </submittedName>
</protein>
<dbReference type="GO" id="GO:0015134">
    <property type="term" value="F:hexuronate transmembrane transporter activity"/>
    <property type="evidence" value="ECO:0007669"/>
    <property type="project" value="TreeGrafter"/>
</dbReference>
<evidence type="ECO:0000313" key="7">
    <source>
        <dbReference type="EMBL" id="QOY89754.1"/>
    </source>
</evidence>
<dbReference type="PROSITE" id="PS50850">
    <property type="entry name" value="MFS"/>
    <property type="match status" value="1"/>
</dbReference>
<feature type="transmembrane region" description="Helical" evidence="5">
    <location>
        <begin position="337"/>
        <end position="355"/>
    </location>
</feature>